<feature type="compositionally biased region" description="Basic and acidic residues" evidence="2">
    <location>
        <begin position="336"/>
        <end position="361"/>
    </location>
</feature>
<dbReference type="Pfam" id="PF04677">
    <property type="entry name" value="CwfJ_C_1"/>
    <property type="match status" value="1"/>
</dbReference>
<reference evidence="6" key="1">
    <citation type="submission" date="2025-08" db="UniProtKB">
        <authorList>
            <consortium name="RefSeq"/>
        </authorList>
    </citation>
    <scope>IDENTIFICATION</scope>
    <source>
        <tissue evidence="6">Tentacle</tissue>
    </source>
</reference>
<dbReference type="PANTHER" id="PTHR12072:SF5">
    <property type="entry name" value="CWF19-LIKE PROTEIN 2"/>
    <property type="match status" value="1"/>
</dbReference>
<gene>
    <name evidence="6" type="primary">LOC116286882</name>
</gene>
<proteinExistence type="inferred from homology"/>
<keyword evidence="5" id="KW-1185">Reference proteome</keyword>
<feature type="region of interest" description="Disordered" evidence="2">
    <location>
        <begin position="1"/>
        <end position="26"/>
    </location>
</feature>
<feature type="compositionally biased region" description="Basic and acidic residues" evidence="2">
    <location>
        <begin position="223"/>
        <end position="240"/>
    </location>
</feature>
<dbReference type="Pfam" id="PF04676">
    <property type="entry name" value="CwfJ_C_2"/>
    <property type="match status" value="1"/>
</dbReference>
<evidence type="ECO:0000259" key="4">
    <source>
        <dbReference type="Pfam" id="PF04677"/>
    </source>
</evidence>
<feature type="compositionally biased region" description="Basic and acidic residues" evidence="2">
    <location>
        <begin position="459"/>
        <end position="470"/>
    </location>
</feature>
<feature type="compositionally biased region" description="Basic and acidic residues" evidence="2">
    <location>
        <begin position="113"/>
        <end position="215"/>
    </location>
</feature>
<feature type="region of interest" description="Disordered" evidence="2">
    <location>
        <begin position="406"/>
        <end position="470"/>
    </location>
</feature>
<sequence length="779" mass="90295">MMFPCFSGSTRTLTRKEVDEPEEQEEEKKLSAIDMAGQHARELNPYWKDGGVGLPTEESESTKKPSDTSIVYDVKWLKKSLQRSIEQAEQEGCPLEDIVADRWGSLEHLKTMISKAESRSSEERGRNQRNWERDRRGDKERSRSRHNEREDTDRDRRRDDKGDRDRHRDYDRQRHEVNDRDRSEIQNRRTERRVEDRRDNNRDSENISRGGHDKISNSYSRPGGDKRPSRTDTNMFRRADTTSGRSDSLSSLKFKKPGEGVSSSSTGGSSMKWDPNSKTGTERGSKYGGWKKKNPSDEMSTKTNRIEQALKKRKEKKEKDEETSSSESSESEVDEVSEKTKNPKNQCIKEDESEGVEREVMTEPAVPKKRVTEADLNSMGAKILRAELMGNEDLASELKATLEQMRKDKEAQEASGSMDKERREEEVVVLTRTDKFGNTRPVNISESPESHQRRRKKEKAATHDESGQRERYFADDDRYDLKEMVRREKMNTAEDYDSMFSRLASKGATKTDSDDFTLDDHFVTGAANKLSKAKEEERDRMRAIREHQRLSEQLSKCRFCFENPDLAKHLIIAIGIQVYLALPLHTSLTEGHCLIVPMQHQVASTYLDENVVDEIKVFKKGLTRLFLDMDKDVVFLETCRNIARQNHMIIECVPLPKEEGEMAPMYFKKAILESESEWAQNKKLVDTKEKGLRGSIPKGLPYFSVEFGLDGGYAHVIEDEHAFPHYFGKEIIGGMLDLEPRAWLKPHKENFEQHKKKVLQFADWWKPYDWTKRLNKNKQ</sequence>
<feature type="compositionally biased region" description="Acidic residues" evidence="2">
    <location>
        <begin position="323"/>
        <end position="335"/>
    </location>
</feature>
<dbReference type="AlphaFoldDB" id="A0A6P8HA07"/>
<organism evidence="5 6">
    <name type="scientific">Actinia tenebrosa</name>
    <name type="common">Australian red waratah sea anemone</name>
    <dbReference type="NCBI Taxonomy" id="6105"/>
    <lineage>
        <taxon>Eukaryota</taxon>
        <taxon>Metazoa</taxon>
        <taxon>Cnidaria</taxon>
        <taxon>Anthozoa</taxon>
        <taxon>Hexacorallia</taxon>
        <taxon>Actiniaria</taxon>
        <taxon>Actiniidae</taxon>
        <taxon>Actinia</taxon>
    </lineage>
</organism>
<feature type="domain" description="Cwf19-like C-terminal" evidence="4">
    <location>
        <begin position="545"/>
        <end position="668"/>
    </location>
</feature>
<dbReference type="KEGG" id="aten:116286882"/>
<dbReference type="GO" id="GO:0000398">
    <property type="term" value="P:mRNA splicing, via spliceosome"/>
    <property type="evidence" value="ECO:0007669"/>
    <property type="project" value="TreeGrafter"/>
</dbReference>
<evidence type="ECO:0000256" key="1">
    <source>
        <dbReference type="ARBA" id="ARBA00006795"/>
    </source>
</evidence>
<feature type="compositionally biased region" description="Polar residues" evidence="2">
    <location>
        <begin position="241"/>
        <end position="251"/>
    </location>
</feature>
<comment type="similarity">
    <text evidence="1">Belongs to the CWF19 family.</text>
</comment>
<feature type="compositionally biased region" description="Basic and acidic residues" evidence="2">
    <location>
        <begin position="406"/>
        <end position="437"/>
    </location>
</feature>
<dbReference type="RefSeq" id="XP_031549330.1">
    <property type="nucleotide sequence ID" value="XM_031693470.1"/>
</dbReference>
<protein>
    <submittedName>
        <fullName evidence="6">CWF19-like protein 2 isoform X1</fullName>
    </submittedName>
</protein>
<feature type="compositionally biased region" description="Low complexity" evidence="2">
    <location>
        <begin position="259"/>
        <end position="270"/>
    </location>
</feature>
<dbReference type="PANTHER" id="PTHR12072">
    <property type="entry name" value="CWF19, CELL CYCLE CONTROL PROTEIN"/>
    <property type="match status" value="1"/>
</dbReference>
<dbReference type="OrthoDB" id="2113965at2759"/>
<dbReference type="FunCoup" id="A0A6P8HA07">
    <property type="interactions" value="2315"/>
</dbReference>
<dbReference type="InterPro" id="IPR040194">
    <property type="entry name" value="Cwf19-like"/>
</dbReference>
<feature type="region of interest" description="Disordered" evidence="2">
    <location>
        <begin position="45"/>
        <end position="69"/>
    </location>
</feature>
<dbReference type="InParanoid" id="A0A6P8HA07"/>
<feature type="compositionally biased region" description="Basic and acidic residues" evidence="2">
    <location>
        <begin position="294"/>
        <end position="310"/>
    </location>
</feature>
<evidence type="ECO:0000259" key="3">
    <source>
        <dbReference type="Pfam" id="PF04676"/>
    </source>
</evidence>
<name>A0A6P8HA07_ACTTE</name>
<dbReference type="GO" id="GO:0071014">
    <property type="term" value="C:post-mRNA release spliceosomal complex"/>
    <property type="evidence" value="ECO:0007669"/>
    <property type="project" value="TreeGrafter"/>
</dbReference>
<dbReference type="Proteomes" id="UP000515163">
    <property type="component" value="Unplaced"/>
</dbReference>
<accession>A0A6P8HA07</accession>
<dbReference type="InterPro" id="IPR006768">
    <property type="entry name" value="Cwf19-like_C_dom-1"/>
</dbReference>
<feature type="region of interest" description="Disordered" evidence="2">
    <location>
        <begin position="113"/>
        <end position="373"/>
    </location>
</feature>
<evidence type="ECO:0000313" key="6">
    <source>
        <dbReference type="RefSeq" id="XP_031549330.1"/>
    </source>
</evidence>
<dbReference type="InterPro" id="IPR006767">
    <property type="entry name" value="Cwf19-like_C_dom-2"/>
</dbReference>
<evidence type="ECO:0000256" key="2">
    <source>
        <dbReference type="SAM" id="MobiDB-lite"/>
    </source>
</evidence>
<dbReference type="GeneID" id="116286882"/>
<feature type="domain" description="Cwf19-like protein C-terminal" evidence="3">
    <location>
        <begin position="677"/>
        <end position="771"/>
    </location>
</feature>
<evidence type="ECO:0000313" key="5">
    <source>
        <dbReference type="Proteomes" id="UP000515163"/>
    </source>
</evidence>